<dbReference type="EMBL" id="CP159837">
    <property type="protein sequence ID" value="XCM37565.1"/>
    <property type="molecule type" value="Genomic_DNA"/>
</dbReference>
<organism evidence="1">
    <name type="scientific">Planktothricoides raciborskii GIHE-MW2</name>
    <dbReference type="NCBI Taxonomy" id="2792601"/>
    <lineage>
        <taxon>Bacteria</taxon>
        <taxon>Bacillati</taxon>
        <taxon>Cyanobacteriota</taxon>
        <taxon>Cyanophyceae</taxon>
        <taxon>Oscillatoriophycideae</taxon>
        <taxon>Oscillatoriales</taxon>
        <taxon>Oscillatoriaceae</taxon>
        <taxon>Planktothricoides</taxon>
    </lineage>
</organism>
<reference evidence="1" key="1">
    <citation type="submission" date="2024-07" db="EMBL/GenBank/DDBJ databases">
        <authorList>
            <person name="Kim Y.J."/>
            <person name="Jeong J.Y."/>
        </authorList>
    </citation>
    <scope>NUCLEOTIDE SEQUENCE</scope>
    <source>
        <strain evidence="1">GIHE-MW2</strain>
    </source>
</reference>
<dbReference type="AlphaFoldDB" id="A0AAU8JFN7"/>
<dbReference type="InterPro" id="IPR010667">
    <property type="entry name" value="Phage_T4_Gp19"/>
</dbReference>
<name>A0AAU8JFN7_9CYAN</name>
<protein>
    <submittedName>
        <fullName evidence="1">Phage tail protein</fullName>
    </submittedName>
</protein>
<dbReference type="GO" id="GO:0005198">
    <property type="term" value="F:structural molecule activity"/>
    <property type="evidence" value="ECO:0007669"/>
    <property type="project" value="InterPro"/>
</dbReference>
<accession>A0AAU8JFN7</accession>
<gene>
    <name evidence="1" type="ORF">ABWT76_000333</name>
</gene>
<dbReference type="RefSeq" id="WP_054465101.1">
    <property type="nucleotide sequence ID" value="NZ_CP159837.1"/>
</dbReference>
<proteinExistence type="predicted"/>
<evidence type="ECO:0000313" key="1">
    <source>
        <dbReference type="EMBL" id="XCM37565.1"/>
    </source>
</evidence>
<dbReference type="Pfam" id="PF06841">
    <property type="entry name" value="Phage_T4_gp19"/>
    <property type="match status" value="1"/>
</dbReference>
<sequence length="157" mass="17342">MADLLTISSNRFSFKYGGTEYPLLKVSGINIQAKTAGHGKPIASTAKAQMTRNTTSTGYYNNQDVTITAVIEDKNKKLFDLFKKGMPATYGGDGKWSQCFTDGSIEIFDADAKLVITYNLKQCQMVGYEVSEFNVGGQDFLTETFTLNVESVERKQS</sequence>